<evidence type="ECO:0000313" key="1">
    <source>
        <dbReference type="EMBL" id="KAH7909855.1"/>
    </source>
</evidence>
<gene>
    <name evidence="1" type="ORF">BJ138DRAFT_178544</name>
</gene>
<dbReference type="Proteomes" id="UP000790377">
    <property type="component" value="Unassembled WGS sequence"/>
</dbReference>
<dbReference type="EMBL" id="MU267738">
    <property type="protein sequence ID" value="KAH7909855.1"/>
    <property type="molecule type" value="Genomic_DNA"/>
</dbReference>
<name>A0ACB8A8Y8_9AGAM</name>
<evidence type="ECO:0000313" key="2">
    <source>
        <dbReference type="Proteomes" id="UP000790377"/>
    </source>
</evidence>
<keyword evidence="2" id="KW-1185">Reference proteome</keyword>
<reference evidence="1" key="1">
    <citation type="journal article" date="2021" name="New Phytol.">
        <title>Evolutionary innovations through gain and loss of genes in the ectomycorrhizal Boletales.</title>
        <authorList>
            <person name="Wu G."/>
            <person name="Miyauchi S."/>
            <person name="Morin E."/>
            <person name="Kuo A."/>
            <person name="Drula E."/>
            <person name="Varga T."/>
            <person name="Kohler A."/>
            <person name="Feng B."/>
            <person name="Cao Y."/>
            <person name="Lipzen A."/>
            <person name="Daum C."/>
            <person name="Hundley H."/>
            <person name="Pangilinan J."/>
            <person name="Johnson J."/>
            <person name="Barry K."/>
            <person name="LaButti K."/>
            <person name="Ng V."/>
            <person name="Ahrendt S."/>
            <person name="Min B."/>
            <person name="Choi I.G."/>
            <person name="Park H."/>
            <person name="Plett J.M."/>
            <person name="Magnuson J."/>
            <person name="Spatafora J.W."/>
            <person name="Nagy L.G."/>
            <person name="Henrissat B."/>
            <person name="Grigoriev I.V."/>
            <person name="Yang Z.L."/>
            <person name="Xu J."/>
            <person name="Martin F.M."/>
        </authorList>
    </citation>
    <scope>NUCLEOTIDE SEQUENCE</scope>
    <source>
        <strain evidence="1">ATCC 28755</strain>
    </source>
</reference>
<comment type="caution">
    <text evidence="1">The sequence shown here is derived from an EMBL/GenBank/DDBJ whole genome shotgun (WGS) entry which is preliminary data.</text>
</comment>
<organism evidence="1 2">
    <name type="scientific">Hygrophoropsis aurantiaca</name>
    <dbReference type="NCBI Taxonomy" id="72124"/>
    <lineage>
        <taxon>Eukaryota</taxon>
        <taxon>Fungi</taxon>
        <taxon>Dikarya</taxon>
        <taxon>Basidiomycota</taxon>
        <taxon>Agaricomycotina</taxon>
        <taxon>Agaricomycetes</taxon>
        <taxon>Agaricomycetidae</taxon>
        <taxon>Boletales</taxon>
        <taxon>Coniophorineae</taxon>
        <taxon>Hygrophoropsidaceae</taxon>
        <taxon>Hygrophoropsis</taxon>
    </lineage>
</organism>
<proteinExistence type="predicted"/>
<accession>A0ACB8A8Y8</accession>
<protein>
    <submittedName>
        <fullName evidence="1">Uncharacterized protein</fullName>
    </submittedName>
</protein>
<sequence length="280" mass="30966">MSSGVADLWGPSFAGLVISLAMYGTSVGQYIYYVISFPGSTDLNSIKAFVFSVMLFNTVHTYVSVAFFWMMLVSGHNSFTHILLMPWQLAMVLLCYCITFIVQSFYAHKVWIISGRSWFVTAIVLALAAAQMVVGSVCVSIGLRTQSTDALFGSRLSGAGALLSVFCDTLITGVVYYYLRPKRWGVRRKESVFRHLTMIFVQMGLLTCMTSLLMFILFCVQGQKLYTGGPGVILSKSYVNSLLAVLNARKTIRDRRKAHITTIELPTIPVSSDSTSTTDI</sequence>